<dbReference type="Pfam" id="PF15071">
    <property type="entry name" value="TMEM220"/>
    <property type="match status" value="1"/>
</dbReference>
<dbReference type="HOGENOM" id="CLU_154675_0_0_6"/>
<keyword evidence="1" id="KW-0472">Membrane</keyword>
<dbReference type="RefSeq" id="WP_015817921.1">
    <property type="nucleotide sequence ID" value="NC_012997.1"/>
</dbReference>
<dbReference type="EMBL" id="CP001614">
    <property type="protein sequence ID" value="ACR11810.1"/>
    <property type="molecule type" value="Genomic_DNA"/>
</dbReference>
<gene>
    <name evidence="2" type="ordered locus">TERTU_3775</name>
</gene>
<evidence type="ECO:0000256" key="1">
    <source>
        <dbReference type="SAM" id="Phobius"/>
    </source>
</evidence>
<feature type="transmembrane region" description="Helical" evidence="1">
    <location>
        <begin position="62"/>
        <end position="86"/>
    </location>
</feature>
<sequence length="129" mass="14148">MTQHLKKILHVLLTCLLAYTAYLQFNDPDPLFWVLLYGLAALVPLAAVIGTNTKTANALHGLAAGFCLAGLAISLPGLVEYLHYHLGSESLVEDMSPEKPYIEEGREFIGTAFAFIVSLSYWVVRKPLA</sequence>
<dbReference type="OrthoDB" id="329078at2"/>
<dbReference type="STRING" id="377629.TERTU_3775"/>
<dbReference type="eggNOG" id="ENOG50333TR">
    <property type="taxonomic scope" value="Bacteria"/>
</dbReference>
<evidence type="ECO:0008006" key="4">
    <source>
        <dbReference type="Google" id="ProtNLM"/>
    </source>
</evidence>
<reference evidence="2 3" key="1">
    <citation type="journal article" date="2009" name="PLoS ONE">
        <title>The complete genome of Teredinibacter turnerae T7901: an intracellular endosymbiont of marine wood-boring bivalves (shipworms).</title>
        <authorList>
            <person name="Yang J.C."/>
            <person name="Madupu R."/>
            <person name="Durkin A.S."/>
            <person name="Ekborg N.A."/>
            <person name="Pedamallu C.S."/>
            <person name="Hostetler J.B."/>
            <person name="Radune D."/>
            <person name="Toms B.S."/>
            <person name="Henrissat B."/>
            <person name="Coutinho P.M."/>
            <person name="Schwarz S."/>
            <person name="Field L."/>
            <person name="Trindade-Silva A.E."/>
            <person name="Soares C.A.G."/>
            <person name="Elshahawi S."/>
            <person name="Hanora A."/>
            <person name="Schmidt E.W."/>
            <person name="Haygood M.G."/>
            <person name="Posfai J."/>
            <person name="Benner J."/>
            <person name="Madinger C."/>
            <person name="Nove J."/>
            <person name="Anton B."/>
            <person name="Chaudhary K."/>
            <person name="Foster J."/>
            <person name="Holman A."/>
            <person name="Kumar S."/>
            <person name="Lessard P.A."/>
            <person name="Luyten Y.A."/>
            <person name="Slatko B."/>
            <person name="Wood N."/>
            <person name="Wu B."/>
            <person name="Teplitski M."/>
            <person name="Mougous J.D."/>
            <person name="Ward N."/>
            <person name="Eisen J.A."/>
            <person name="Badger J.H."/>
            <person name="Distel D.L."/>
        </authorList>
    </citation>
    <scope>NUCLEOTIDE SEQUENCE [LARGE SCALE GENOMIC DNA]</scope>
    <source>
        <strain evidence="3">ATCC 39867 / T7901</strain>
    </source>
</reference>
<organism evidence="2 3">
    <name type="scientific">Teredinibacter turnerae (strain ATCC 39867 / T7901)</name>
    <dbReference type="NCBI Taxonomy" id="377629"/>
    <lineage>
        <taxon>Bacteria</taxon>
        <taxon>Pseudomonadati</taxon>
        <taxon>Pseudomonadota</taxon>
        <taxon>Gammaproteobacteria</taxon>
        <taxon>Cellvibrionales</taxon>
        <taxon>Cellvibrionaceae</taxon>
        <taxon>Teredinibacter</taxon>
    </lineage>
</organism>
<keyword evidence="1" id="KW-1133">Transmembrane helix</keyword>
<evidence type="ECO:0000313" key="3">
    <source>
        <dbReference type="Proteomes" id="UP000009080"/>
    </source>
</evidence>
<dbReference type="KEGG" id="ttu:TERTU_3775"/>
<keyword evidence="3" id="KW-1185">Reference proteome</keyword>
<proteinExistence type="predicted"/>
<keyword evidence="1" id="KW-0812">Transmembrane</keyword>
<accession>C5BST3</accession>
<evidence type="ECO:0000313" key="2">
    <source>
        <dbReference type="EMBL" id="ACR11810.1"/>
    </source>
</evidence>
<feature type="transmembrane region" description="Helical" evidence="1">
    <location>
        <begin position="31"/>
        <end position="50"/>
    </location>
</feature>
<dbReference type="AlphaFoldDB" id="C5BST3"/>
<dbReference type="InterPro" id="IPR029377">
    <property type="entry name" value="TMEM220"/>
</dbReference>
<feature type="transmembrane region" description="Helical" evidence="1">
    <location>
        <begin position="106"/>
        <end position="124"/>
    </location>
</feature>
<name>C5BST3_TERTT</name>
<dbReference type="Proteomes" id="UP000009080">
    <property type="component" value="Chromosome"/>
</dbReference>
<protein>
    <recommendedName>
        <fullName evidence="4">Transmembrane protein</fullName>
    </recommendedName>
</protein>
<feature type="transmembrane region" description="Helical" evidence="1">
    <location>
        <begin position="7"/>
        <end position="25"/>
    </location>
</feature>